<keyword evidence="10 18" id="KW-0133">Cell shape</keyword>
<comment type="subunit">
    <text evidence="18">Homotrimer.</text>
</comment>
<proteinExistence type="inferred from homology"/>
<feature type="binding site" evidence="18">
    <location>
        <position position="406"/>
    </location>
    <ligand>
        <name>acetyl-CoA</name>
        <dbReference type="ChEBI" id="CHEBI:57288"/>
    </ligand>
</feature>
<keyword evidence="14 18" id="KW-0961">Cell wall biogenesis/degradation</keyword>
<feature type="binding site" evidence="18">
    <location>
        <position position="441"/>
    </location>
    <ligand>
        <name>acetyl-CoA</name>
        <dbReference type="ChEBI" id="CHEBI:57288"/>
    </ligand>
</feature>
<dbReference type="Pfam" id="PF12804">
    <property type="entry name" value="NTP_transf_3"/>
    <property type="match status" value="1"/>
</dbReference>
<dbReference type="InterPro" id="IPR029044">
    <property type="entry name" value="Nucleotide-diphossugar_trans"/>
</dbReference>
<keyword evidence="6 18" id="KW-0548">Nucleotidyltransferase</keyword>
<dbReference type="Proteomes" id="UP000250123">
    <property type="component" value="Chromosome SHEWBE"/>
</dbReference>
<evidence type="ECO:0000256" key="5">
    <source>
        <dbReference type="ARBA" id="ARBA00022679"/>
    </source>
</evidence>
<comment type="pathway">
    <text evidence="18">Bacterial outer membrane biogenesis; LPS lipid A biosynthesis.</text>
</comment>
<dbReference type="PANTHER" id="PTHR43584">
    <property type="entry name" value="NUCLEOTIDYL TRANSFERASE"/>
    <property type="match status" value="1"/>
</dbReference>
<comment type="pathway">
    <text evidence="18">Nucleotide-sugar biosynthesis; UDP-N-acetyl-alpha-D-glucosamine biosynthesis; N-acetyl-alpha-D-glucosamine 1-phosphate from alpha-D-glucosamine 6-phosphate (route II): step 2/2.</text>
</comment>
<evidence type="ECO:0000256" key="10">
    <source>
        <dbReference type="ARBA" id="ARBA00022960"/>
    </source>
</evidence>
<feature type="binding site" evidence="18">
    <location>
        <position position="155"/>
    </location>
    <ligand>
        <name>UDP-N-acetyl-alpha-D-glucosamine</name>
        <dbReference type="ChEBI" id="CHEBI:57705"/>
    </ligand>
</feature>
<feature type="region of interest" description="N-acetyltransferase" evidence="18">
    <location>
        <begin position="252"/>
        <end position="458"/>
    </location>
</feature>
<evidence type="ECO:0000256" key="4">
    <source>
        <dbReference type="ARBA" id="ARBA00022490"/>
    </source>
</evidence>
<keyword evidence="4 18" id="KW-0963">Cytoplasm</keyword>
<evidence type="ECO:0000256" key="16">
    <source>
        <dbReference type="ARBA" id="ARBA00048493"/>
    </source>
</evidence>
<evidence type="ECO:0000256" key="18">
    <source>
        <dbReference type="HAMAP-Rule" id="MF_01631"/>
    </source>
</evidence>
<comment type="subcellular location">
    <subcellularLocation>
        <location evidence="1 18">Cytoplasm</location>
    </subcellularLocation>
</comment>
<sequence length="458" mass="48489">MALNVVILAAGKGTRMRSDLPKVLHPIAHKSMVQHVIDTAHNVGSDAIQLVYGYGADKLQSVLGEQQLNWVLQAEQLGTGHAVAQANIKDDDTVLILYGDVPLIQAKTLEALLMAREANGLAILTVNLPNPTGYGRIVRTPGEGQDQSKVVGIVEQKDANTEQLLIQEVNTGIMAAPGKQLKDWLGQLSADNAQGEYYLTDIVAMANRDGVAITTAQPESAVEVEGANNRVQLAQLERAYQAREAEKLMLAGANLRDPARIDIRGEVTVGMDVMIDINVIIQGRVTIGNNVTIGAGAILIDCEIGDNAEIKPYSIVESAKVGVKASAGPFARLRPGAELKTNAHVGNFVEIKKAVLGEGSKVGHLAYIGDALIGAGVNIGAGTITCNYDGANKHLTVIEDNVFVGSDTQLIAPVTIGKGATIGAGSTITSDVAENELVITRVKQRHLSAWVRPVKKPK</sequence>
<keyword evidence="12 18" id="KW-0511">Multifunctional enzyme</keyword>
<comment type="similarity">
    <text evidence="3 18">In the N-terminal section; belongs to the N-acetylglucosamine-1-phosphate uridyltransferase family.</text>
</comment>
<feature type="binding site" evidence="18">
    <location>
        <position position="352"/>
    </location>
    <ligand>
        <name>UDP-N-acetyl-alpha-D-glucosamine</name>
        <dbReference type="ChEBI" id="CHEBI:57705"/>
    </ligand>
</feature>
<accession>A0A330M026</accession>
<feature type="binding site" evidence="18">
    <location>
        <position position="170"/>
    </location>
    <ligand>
        <name>UDP-N-acetyl-alpha-D-glucosamine</name>
        <dbReference type="ChEBI" id="CHEBI:57705"/>
    </ligand>
</feature>
<evidence type="ECO:0000256" key="1">
    <source>
        <dbReference type="ARBA" id="ARBA00004496"/>
    </source>
</evidence>
<comment type="cofactor">
    <cofactor evidence="18">
        <name>Mg(2+)</name>
        <dbReference type="ChEBI" id="CHEBI:18420"/>
    </cofactor>
    <text evidence="18">Binds 1 Mg(2+) ion per subunit.</text>
</comment>
<comment type="similarity">
    <text evidence="2 18">In the C-terminal section; belongs to the transferase hexapeptide repeat family.</text>
</comment>
<evidence type="ECO:0000256" key="17">
    <source>
        <dbReference type="ARBA" id="ARBA00049628"/>
    </source>
</evidence>
<dbReference type="HAMAP" id="MF_01631">
    <property type="entry name" value="GlmU"/>
    <property type="match status" value="1"/>
</dbReference>
<dbReference type="PROSITE" id="PS00101">
    <property type="entry name" value="HEXAPEP_TRANSFERASES"/>
    <property type="match status" value="1"/>
</dbReference>
<dbReference type="InterPro" id="IPR025877">
    <property type="entry name" value="MobA-like_NTP_Trfase"/>
</dbReference>
<feature type="binding site" evidence="18">
    <location>
        <position position="228"/>
    </location>
    <ligand>
        <name>UDP-N-acetyl-alpha-D-glucosamine</name>
        <dbReference type="ChEBI" id="CHEBI:57705"/>
    </ligand>
</feature>
<dbReference type="CDD" id="cd03353">
    <property type="entry name" value="LbH_GlmU_C"/>
    <property type="match status" value="1"/>
</dbReference>
<reference evidence="21" key="1">
    <citation type="submission" date="2018-06" db="EMBL/GenBank/DDBJ databases">
        <authorList>
            <person name="Cea G.-C."/>
            <person name="William W."/>
        </authorList>
    </citation>
    <scope>NUCLEOTIDE SEQUENCE [LARGE SCALE GENOMIC DNA]</scope>
    <source>
        <strain evidence="21">DB21MT-2</strain>
    </source>
</reference>
<keyword evidence="7 18" id="KW-0479">Metal-binding</keyword>
<dbReference type="EC" id="2.7.7.23" evidence="18"/>
<feature type="binding site" evidence="18">
    <location>
        <position position="73"/>
    </location>
    <ligand>
        <name>UDP-N-acetyl-alpha-D-glucosamine</name>
        <dbReference type="ChEBI" id="CHEBI:57705"/>
    </ligand>
</feature>
<dbReference type="InterPro" id="IPR001451">
    <property type="entry name" value="Hexapep"/>
</dbReference>
<feature type="binding site" evidence="18">
    <location>
        <begin position="78"/>
        <end position="79"/>
    </location>
    <ligand>
        <name>UDP-N-acetyl-alpha-D-glucosamine</name>
        <dbReference type="ChEBI" id="CHEBI:57705"/>
    </ligand>
</feature>
<dbReference type="UniPathway" id="UPA00973"/>
<feature type="binding site" evidence="18">
    <location>
        <position position="381"/>
    </location>
    <ligand>
        <name>acetyl-CoA</name>
        <dbReference type="ChEBI" id="CHEBI:57288"/>
    </ligand>
</feature>
<comment type="function">
    <text evidence="17 18">Catalyzes the last two sequential reactions in the de novo biosynthetic pathway for UDP-N-acetylglucosamine (UDP-GlcNAc). The C-terminal domain catalyzes the transfer of acetyl group from acetyl coenzyme A to glucosamine-1-phosphate (GlcN-1-P) to produce N-acetylglucosamine-1-phosphate (GlcNAc-1-P), which is converted into UDP-GlcNAc by the transfer of uridine 5-monophosphate (from uridine 5-triphosphate), a reaction catalyzed by the N-terminal domain.</text>
</comment>
<dbReference type="PANTHER" id="PTHR43584:SF3">
    <property type="entry name" value="BIFUNCTIONAL PROTEIN GLMU"/>
    <property type="match status" value="1"/>
</dbReference>
<feature type="region of interest" description="Pyrophosphorylase" evidence="18">
    <location>
        <begin position="1"/>
        <end position="230"/>
    </location>
</feature>
<feature type="active site" description="Proton acceptor" evidence="18">
    <location>
        <position position="364"/>
    </location>
</feature>
<dbReference type="Gene3D" id="3.90.550.10">
    <property type="entry name" value="Spore Coat Polysaccharide Biosynthesis Protein SpsA, Chain A"/>
    <property type="match status" value="1"/>
</dbReference>
<dbReference type="InterPro" id="IPR005882">
    <property type="entry name" value="Bifunctional_GlmU"/>
</dbReference>
<feature type="domain" description="MobA-like NTP transferase" evidence="19">
    <location>
        <begin position="5"/>
        <end position="125"/>
    </location>
</feature>
<evidence type="ECO:0000259" key="19">
    <source>
        <dbReference type="Pfam" id="PF12804"/>
    </source>
</evidence>
<dbReference type="SUPFAM" id="SSF53448">
    <property type="entry name" value="Nucleotide-diphospho-sugar transferases"/>
    <property type="match status" value="1"/>
</dbReference>
<feature type="binding site" evidence="18">
    <location>
        <position position="378"/>
    </location>
    <ligand>
        <name>UDP-N-acetyl-alpha-D-glucosamine</name>
        <dbReference type="ChEBI" id="CHEBI:57705"/>
    </ligand>
</feature>
<organism evidence="20 21">
    <name type="scientific">Shewanella benthica</name>
    <dbReference type="NCBI Taxonomy" id="43661"/>
    <lineage>
        <taxon>Bacteria</taxon>
        <taxon>Pseudomonadati</taxon>
        <taxon>Pseudomonadota</taxon>
        <taxon>Gammaproteobacteria</taxon>
        <taxon>Alteromonadales</taxon>
        <taxon>Shewanellaceae</taxon>
        <taxon>Shewanella</taxon>
    </lineage>
</organism>
<gene>
    <name evidence="18 20" type="primary">glmU</name>
    <name evidence="20" type="ORF">SHEWBE_0525</name>
</gene>
<evidence type="ECO:0000256" key="6">
    <source>
        <dbReference type="ARBA" id="ARBA00022695"/>
    </source>
</evidence>
<evidence type="ECO:0000313" key="21">
    <source>
        <dbReference type="Proteomes" id="UP000250123"/>
    </source>
</evidence>
<dbReference type="EC" id="2.3.1.157" evidence="18"/>
<comment type="catalytic activity">
    <reaction evidence="16 18">
        <text>N-acetyl-alpha-D-glucosamine 1-phosphate + UTP + H(+) = UDP-N-acetyl-alpha-D-glucosamine + diphosphate</text>
        <dbReference type="Rhea" id="RHEA:13509"/>
        <dbReference type="ChEBI" id="CHEBI:15378"/>
        <dbReference type="ChEBI" id="CHEBI:33019"/>
        <dbReference type="ChEBI" id="CHEBI:46398"/>
        <dbReference type="ChEBI" id="CHEBI:57705"/>
        <dbReference type="ChEBI" id="CHEBI:57776"/>
        <dbReference type="EC" id="2.7.7.23"/>
    </reaction>
</comment>
<evidence type="ECO:0000256" key="14">
    <source>
        <dbReference type="ARBA" id="ARBA00023316"/>
    </source>
</evidence>
<feature type="region of interest" description="Linker" evidence="18">
    <location>
        <begin position="231"/>
        <end position="251"/>
    </location>
</feature>
<dbReference type="Gene3D" id="2.160.10.10">
    <property type="entry name" value="Hexapeptide repeat proteins"/>
    <property type="match status" value="1"/>
</dbReference>
<comment type="pathway">
    <text evidence="18">Nucleotide-sugar biosynthesis; UDP-N-acetyl-alpha-D-glucosamine biosynthesis; UDP-N-acetyl-alpha-D-glucosamine from N-acetyl-alpha-D-glucosamine 1-phosphate: step 1/1.</text>
</comment>
<feature type="binding site" evidence="18">
    <location>
        <position position="367"/>
    </location>
    <ligand>
        <name>UDP-N-acetyl-alpha-D-glucosamine</name>
        <dbReference type="ChEBI" id="CHEBI:57705"/>
    </ligand>
</feature>
<dbReference type="UniPathway" id="UPA00113">
    <property type="reaction ID" value="UER00532"/>
</dbReference>
<name>A0A330M026_9GAMM</name>
<feature type="binding site" evidence="18">
    <location>
        <position position="424"/>
    </location>
    <ligand>
        <name>acetyl-CoA</name>
        <dbReference type="ChEBI" id="CHEBI:57288"/>
    </ligand>
</feature>
<dbReference type="RefSeq" id="WP_112351323.1">
    <property type="nucleotide sequence ID" value="NZ_LS483452.1"/>
</dbReference>
<dbReference type="InterPro" id="IPR011004">
    <property type="entry name" value="Trimer_LpxA-like_sf"/>
</dbReference>
<keyword evidence="8 18" id="KW-0677">Repeat</keyword>
<dbReference type="GO" id="GO:0000287">
    <property type="term" value="F:magnesium ion binding"/>
    <property type="evidence" value="ECO:0007669"/>
    <property type="project" value="UniProtKB-UniRule"/>
</dbReference>
<dbReference type="InterPro" id="IPR050065">
    <property type="entry name" value="GlmU-like"/>
</dbReference>
<evidence type="ECO:0000256" key="8">
    <source>
        <dbReference type="ARBA" id="ARBA00022737"/>
    </source>
</evidence>
<evidence type="ECO:0000256" key="9">
    <source>
        <dbReference type="ARBA" id="ARBA00022842"/>
    </source>
</evidence>
<feature type="binding site" evidence="18">
    <location>
        <begin position="387"/>
        <end position="388"/>
    </location>
    <ligand>
        <name>acetyl-CoA</name>
        <dbReference type="ChEBI" id="CHEBI:57288"/>
    </ligand>
</feature>
<keyword evidence="11 18" id="KW-0573">Peptidoglycan synthesis</keyword>
<dbReference type="GO" id="GO:0009245">
    <property type="term" value="P:lipid A biosynthetic process"/>
    <property type="evidence" value="ECO:0007669"/>
    <property type="project" value="UniProtKB-UniRule"/>
</dbReference>
<dbReference type="InterPro" id="IPR018357">
    <property type="entry name" value="Hexapep_transf_CS"/>
</dbReference>
<dbReference type="GO" id="GO:0005737">
    <property type="term" value="C:cytoplasm"/>
    <property type="evidence" value="ECO:0007669"/>
    <property type="project" value="UniProtKB-SubCell"/>
</dbReference>
<comment type="catalytic activity">
    <reaction evidence="15 18">
        <text>alpha-D-glucosamine 1-phosphate + acetyl-CoA = N-acetyl-alpha-D-glucosamine 1-phosphate + CoA + H(+)</text>
        <dbReference type="Rhea" id="RHEA:13725"/>
        <dbReference type="ChEBI" id="CHEBI:15378"/>
        <dbReference type="ChEBI" id="CHEBI:57287"/>
        <dbReference type="ChEBI" id="CHEBI:57288"/>
        <dbReference type="ChEBI" id="CHEBI:57776"/>
        <dbReference type="ChEBI" id="CHEBI:58516"/>
        <dbReference type="EC" id="2.3.1.157"/>
    </reaction>
</comment>
<feature type="binding site" evidence="18">
    <location>
        <position position="22"/>
    </location>
    <ligand>
        <name>UDP-N-acetyl-alpha-D-glucosamine</name>
        <dbReference type="ChEBI" id="CHEBI:57705"/>
    </ligand>
</feature>
<dbReference type="KEGG" id="sbk:SHEWBE_0525"/>
<evidence type="ECO:0000256" key="3">
    <source>
        <dbReference type="ARBA" id="ARBA00007947"/>
    </source>
</evidence>
<dbReference type="GO" id="GO:0008360">
    <property type="term" value="P:regulation of cell shape"/>
    <property type="evidence" value="ECO:0007669"/>
    <property type="project" value="UniProtKB-KW"/>
</dbReference>
<dbReference type="AlphaFoldDB" id="A0A330M026"/>
<dbReference type="GO" id="GO:0016020">
    <property type="term" value="C:membrane"/>
    <property type="evidence" value="ECO:0007669"/>
    <property type="project" value="GOC"/>
</dbReference>
<evidence type="ECO:0000256" key="11">
    <source>
        <dbReference type="ARBA" id="ARBA00022984"/>
    </source>
</evidence>
<dbReference type="GO" id="GO:0003977">
    <property type="term" value="F:UDP-N-acetylglucosamine diphosphorylase activity"/>
    <property type="evidence" value="ECO:0007669"/>
    <property type="project" value="UniProtKB-UniRule"/>
</dbReference>
<feature type="binding site" evidence="18">
    <location>
        <position position="135"/>
    </location>
    <ligand>
        <name>UDP-N-acetyl-alpha-D-glucosamine</name>
        <dbReference type="ChEBI" id="CHEBI:57705"/>
    </ligand>
</feature>
<dbReference type="CDD" id="cd02540">
    <property type="entry name" value="GT2_GlmU_N_bac"/>
    <property type="match status" value="1"/>
</dbReference>
<feature type="binding site" evidence="18">
    <location>
        <begin position="98"/>
        <end position="100"/>
    </location>
    <ligand>
        <name>UDP-N-acetyl-alpha-D-glucosamine</name>
        <dbReference type="ChEBI" id="CHEBI:57705"/>
    </ligand>
</feature>
<dbReference type="GO" id="GO:0006048">
    <property type="term" value="P:UDP-N-acetylglucosamine biosynthetic process"/>
    <property type="evidence" value="ECO:0007669"/>
    <property type="project" value="UniProtKB-UniPathway"/>
</dbReference>
<evidence type="ECO:0000256" key="15">
    <source>
        <dbReference type="ARBA" id="ARBA00048247"/>
    </source>
</evidence>
<feature type="binding site" evidence="18">
    <location>
        <position position="228"/>
    </location>
    <ligand>
        <name>Mg(2+)</name>
        <dbReference type="ChEBI" id="CHEBI:18420"/>
    </ligand>
</feature>
<dbReference type="OrthoDB" id="9775031at2"/>
<evidence type="ECO:0000256" key="12">
    <source>
        <dbReference type="ARBA" id="ARBA00023268"/>
    </source>
</evidence>
<dbReference type="GO" id="GO:0009252">
    <property type="term" value="P:peptidoglycan biosynthetic process"/>
    <property type="evidence" value="ECO:0007669"/>
    <property type="project" value="UniProtKB-UniRule"/>
</dbReference>
<dbReference type="Pfam" id="PF00132">
    <property type="entry name" value="Hexapep"/>
    <property type="match status" value="2"/>
</dbReference>
<evidence type="ECO:0000256" key="2">
    <source>
        <dbReference type="ARBA" id="ARBA00007707"/>
    </source>
</evidence>
<keyword evidence="13 18" id="KW-0012">Acyltransferase</keyword>
<dbReference type="GO" id="GO:0000902">
    <property type="term" value="P:cell morphogenesis"/>
    <property type="evidence" value="ECO:0007669"/>
    <property type="project" value="UniProtKB-UniRule"/>
</dbReference>
<dbReference type="GO" id="GO:0071555">
    <property type="term" value="P:cell wall organization"/>
    <property type="evidence" value="ECO:0007669"/>
    <property type="project" value="UniProtKB-KW"/>
</dbReference>
<dbReference type="GO" id="GO:0019134">
    <property type="term" value="F:glucosamine-1-phosphate N-acetyltransferase activity"/>
    <property type="evidence" value="ECO:0007669"/>
    <property type="project" value="UniProtKB-UniRule"/>
</dbReference>
<keyword evidence="5 18" id="KW-0808">Transferase</keyword>
<feature type="binding site" evidence="18">
    <location>
        <position position="334"/>
    </location>
    <ligand>
        <name>UDP-N-acetyl-alpha-D-glucosamine</name>
        <dbReference type="ChEBI" id="CHEBI:57705"/>
    </ligand>
</feature>
<keyword evidence="9 18" id="KW-0460">Magnesium</keyword>
<feature type="binding site" evidence="18">
    <location>
        <begin position="8"/>
        <end position="11"/>
    </location>
    <ligand>
        <name>UDP-N-acetyl-alpha-D-glucosamine</name>
        <dbReference type="ChEBI" id="CHEBI:57705"/>
    </ligand>
</feature>
<dbReference type="EMBL" id="LS483452">
    <property type="protein sequence ID" value="SQH74510.1"/>
    <property type="molecule type" value="Genomic_DNA"/>
</dbReference>
<dbReference type="InterPro" id="IPR038009">
    <property type="entry name" value="GlmU_C_LbH"/>
</dbReference>
<protein>
    <recommendedName>
        <fullName evidence="18">Bifunctional protein GlmU</fullName>
    </recommendedName>
    <domain>
        <recommendedName>
            <fullName evidence="18">UDP-N-acetylglucosamine pyrophosphorylase</fullName>
            <ecNumber evidence="18">2.7.7.23</ecNumber>
        </recommendedName>
        <alternativeName>
            <fullName evidence="18">N-acetylglucosamine-1-phosphate uridyltransferase</fullName>
        </alternativeName>
    </domain>
    <domain>
        <recommendedName>
            <fullName evidence="18">Glucosamine-1-phosphate N-acetyltransferase</fullName>
            <ecNumber evidence="18">2.3.1.157</ecNumber>
        </recommendedName>
    </domain>
</protein>
<dbReference type="NCBIfam" id="TIGR01173">
    <property type="entry name" value="glmU"/>
    <property type="match status" value="1"/>
</dbReference>
<dbReference type="SUPFAM" id="SSF51161">
    <property type="entry name" value="Trimeric LpxA-like enzymes"/>
    <property type="match status" value="1"/>
</dbReference>
<feature type="binding site" evidence="18">
    <location>
        <position position="100"/>
    </location>
    <ligand>
        <name>Mg(2+)</name>
        <dbReference type="ChEBI" id="CHEBI:18420"/>
    </ligand>
</feature>
<evidence type="ECO:0000256" key="7">
    <source>
        <dbReference type="ARBA" id="ARBA00022723"/>
    </source>
</evidence>
<evidence type="ECO:0000256" key="13">
    <source>
        <dbReference type="ARBA" id="ARBA00023315"/>
    </source>
</evidence>
<evidence type="ECO:0000313" key="20">
    <source>
        <dbReference type="EMBL" id="SQH74510.1"/>
    </source>
</evidence>